<evidence type="ECO:0000313" key="8">
    <source>
        <dbReference type="Proteomes" id="UP001609176"/>
    </source>
</evidence>
<dbReference type="PROSITE" id="PS01081">
    <property type="entry name" value="HTH_TETR_1"/>
    <property type="match status" value="1"/>
</dbReference>
<evidence type="ECO:0000256" key="1">
    <source>
        <dbReference type="ARBA" id="ARBA00023015"/>
    </source>
</evidence>
<evidence type="ECO:0000259" key="5">
    <source>
        <dbReference type="PROSITE" id="PS50977"/>
    </source>
</evidence>
<organism evidence="7 8">
    <name type="scientific">Antrihabitans spumae</name>
    <dbReference type="NCBI Taxonomy" id="3373370"/>
    <lineage>
        <taxon>Bacteria</taxon>
        <taxon>Bacillati</taxon>
        <taxon>Actinomycetota</taxon>
        <taxon>Actinomycetes</taxon>
        <taxon>Mycobacteriales</taxon>
        <taxon>Nocardiaceae</taxon>
        <taxon>Antrihabitans</taxon>
    </lineage>
</organism>
<dbReference type="InterPro" id="IPR050109">
    <property type="entry name" value="HTH-type_TetR-like_transc_reg"/>
</dbReference>
<dbReference type="Proteomes" id="UP001609219">
    <property type="component" value="Unassembled WGS sequence"/>
</dbReference>
<dbReference type="InterPro" id="IPR009057">
    <property type="entry name" value="Homeodomain-like_sf"/>
</dbReference>
<dbReference type="Pfam" id="PF21943">
    <property type="entry name" value="TetR_C_46"/>
    <property type="match status" value="1"/>
</dbReference>
<feature type="domain" description="HTH tetR-type" evidence="5">
    <location>
        <begin position="9"/>
        <end position="69"/>
    </location>
</feature>
<keyword evidence="3" id="KW-0804">Transcription</keyword>
<dbReference type="InterPro" id="IPR023772">
    <property type="entry name" value="DNA-bd_HTH_TetR-type_CS"/>
</dbReference>
<dbReference type="SUPFAM" id="SSF48498">
    <property type="entry name" value="Tetracyclin repressor-like, C-terminal domain"/>
    <property type="match status" value="1"/>
</dbReference>
<dbReference type="InterPro" id="IPR054129">
    <property type="entry name" value="DesT_TetR_C"/>
</dbReference>
<dbReference type="SUPFAM" id="SSF46689">
    <property type="entry name" value="Homeodomain-like"/>
    <property type="match status" value="1"/>
</dbReference>
<keyword evidence="9" id="KW-1185">Reference proteome</keyword>
<gene>
    <name evidence="7" type="ORF">ACHIPV_05220</name>
    <name evidence="6" type="ORF">ACHIRB_06810</name>
</gene>
<name>A0ABW7KGV0_9NOCA</name>
<dbReference type="PROSITE" id="PS50977">
    <property type="entry name" value="HTH_TETR_2"/>
    <property type="match status" value="1"/>
</dbReference>
<evidence type="ECO:0000256" key="2">
    <source>
        <dbReference type="ARBA" id="ARBA00023125"/>
    </source>
</evidence>
<feature type="DNA-binding region" description="H-T-H motif" evidence="4">
    <location>
        <begin position="32"/>
        <end position="51"/>
    </location>
</feature>
<dbReference type="EMBL" id="JBIMSN010000026">
    <property type="protein sequence ID" value="MFH5228288.1"/>
    <property type="molecule type" value="Genomic_DNA"/>
</dbReference>
<dbReference type="Gene3D" id="1.10.357.10">
    <property type="entry name" value="Tetracycline Repressor, domain 2"/>
    <property type="match status" value="1"/>
</dbReference>
<evidence type="ECO:0000313" key="9">
    <source>
        <dbReference type="Proteomes" id="UP001609219"/>
    </source>
</evidence>
<proteinExistence type="predicted"/>
<dbReference type="PANTHER" id="PTHR30055:SF158">
    <property type="entry name" value="POSSIBLE TRANSCRIPTIONAL REGULATORY PROTEIN (PROBABLY TETR-FAMILY)"/>
    <property type="match status" value="1"/>
</dbReference>
<evidence type="ECO:0000256" key="4">
    <source>
        <dbReference type="PROSITE-ProRule" id="PRU00335"/>
    </source>
</evidence>
<dbReference type="RefSeq" id="WP_395123710.1">
    <property type="nucleotide sequence ID" value="NZ_JBIMSN010000026.1"/>
</dbReference>
<protein>
    <submittedName>
        <fullName evidence="7">TetR/AcrR family transcriptional regulator</fullName>
    </submittedName>
</protein>
<comment type="caution">
    <text evidence="7">The sequence shown here is derived from an EMBL/GenBank/DDBJ whole genome shotgun (WGS) entry which is preliminary data.</text>
</comment>
<dbReference type="InterPro" id="IPR036271">
    <property type="entry name" value="Tet_transcr_reg_TetR-rel_C_sf"/>
</dbReference>
<dbReference type="InterPro" id="IPR001647">
    <property type="entry name" value="HTH_TetR"/>
</dbReference>
<dbReference type="Proteomes" id="UP001609176">
    <property type="component" value="Unassembled WGS sequence"/>
</dbReference>
<reference evidence="8 9" key="1">
    <citation type="submission" date="2024-10" db="EMBL/GenBank/DDBJ databases">
        <authorList>
            <person name="Riesco R."/>
        </authorList>
    </citation>
    <scope>NUCLEOTIDE SEQUENCE [LARGE SCALE GENOMIC DNA]</scope>
    <source>
        <strain evidence="7 8">NCIMB 15448</strain>
        <strain evidence="6 9">NCIMB 15450</strain>
    </source>
</reference>
<sequence>MTRPRMSRTDREAQILDLAETLFAEQGFHNATMDELCARVGVTKPVIYEYFGSKDGVLSAVLAKARIGLLEATQTAVAASTGPEDALRRSLVAFFEYTDLRRGAWSLMNHESTLAGGVAADEVDAVRRQQADFTATMMQAYGQPRDKHESEAFAFVIIGACDQVARWRENKPDITAEQAGGYVFDVVWGGLRDRISTPAALDFATELPTSQARSG</sequence>
<dbReference type="Pfam" id="PF00440">
    <property type="entry name" value="TetR_N"/>
    <property type="match status" value="1"/>
</dbReference>
<accession>A0ABW7KGV0</accession>
<dbReference type="PRINTS" id="PR00455">
    <property type="entry name" value="HTHTETR"/>
</dbReference>
<keyword evidence="1" id="KW-0805">Transcription regulation</keyword>
<evidence type="ECO:0000256" key="3">
    <source>
        <dbReference type="ARBA" id="ARBA00023163"/>
    </source>
</evidence>
<keyword evidence="2 4" id="KW-0238">DNA-binding</keyword>
<dbReference type="PANTHER" id="PTHR30055">
    <property type="entry name" value="HTH-TYPE TRANSCRIPTIONAL REGULATOR RUTR"/>
    <property type="match status" value="1"/>
</dbReference>
<dbReference type="EMBL" id="JBIMSP010000005">
    <property type="protein sequence ID" value="MFH5241285.1"/>
    <property type="molecule type" value="Genomic_DNA"/>
</dbReference>
<evidence type="ECO:0000313" key="6">
    <source>
        <dbReference type="EMBL" id="MFH5228288.1"/>
    </source>
</evidence>
<evidence type="ECO:0000313" key="7">
    <source>
        <dbReference type="EMBL" id="MFH5241285.1"/>
    </source>
</evidence>